<evidence type="ECO:0008006" key="4">
    <source>
        <dbReference type="Google" id="ProtNLM"/>
    </source>
</evidence>
<dbReference type="VEuPathDB" id="TriTrypDB:BSAL_67540"/>
<dbReference type="Proteomes" id="UP000051952">
    <property type="component" value="Unassembled WGS sequence"/>
</dbReference>
<evidence type="ECO:0000313" key="2">
    <source>
        <dbReference type="EMBL" id="CUF93895.1"/>
    </source>
</evidence>
<protein>
    <recommendedName>
        <fullName evidence="4">Membrane-associated protein</fullName>
    </recommendedName>
</protein>
<name>A0A0S4IQ81_BODSA</name>
<feature type="signal peptide" evidence="1">
    <location>
        <begin position="1"/>
        <end position="16"/>
    </location>
</feature>
<evidence type="ECO:0000313" key="3">
    <source>
        <dbReference type="Proteomes" id="UP000051952"/>
    </source>
</evidence>
<keyword evidence="1" id="KW-0732">Signal</keyword>
<keyword evidence="3" id="KW-1185">Reference proteome</keyword>
<evidence type="ECO:0000256" key="1">
    <source>
        <dbReference type="SAM" id="SignalP"/>
    </source>
</evidence>
<proteinExistence type="predicted"/>
<gene>
    <name evidence="2" type="ORF">BSAL_67540</name>
</gene>
<reference evidence="3" key="1">
    <citation type="submission" date="2015-09" db="EMBL/GenBank/DDBJ databases">
        <authorList>
            <consortium name="Pathogen Informatics"/>
        </authorList>
    </citation>
    <scope>NUCLEOTIDE SEQUENCE [LARGE SCALE GENOMIC DNA]</scope>
    <source>
        <strain evidence="3">Lake Konstanz</strain>
    </source>
</reference>
<feature type="chain" id="PRO_5006621512" description="Membrane-associated protein" evidence="1">
    <location>
        <begin position="17"/>
        <end position="1129"/>
    </location>
</feature>
<dbReference type="AlphaFoldDB" id="A0A0S4IQ81"/>
<accession>A0A0S4IQ81</accession>
<organism evidence="2 3">
    <name type="scientific">Bodo saltans</name>
    <name type="common">Flagellated protozoan</name>
    <dbReference type="NCBI Taxonomy" id="75058"/>
    <lineage>
        <taxon>Eukaryota</taxon>
        <taxon>Discoba</taxon>
        <taxon>Euglenozoa</taxon>
        <taxon>Kinetoplastea</taxon>
        <taxon>Metakinetoplastina</taxon>
        <taxon>Eubodonida</taxon>
        <taxon>Bodonidae</taxon>
        <taxon>Bodo</taxon>
    </lineage>
</organism>
<dbReference type="EMBL" id="CYKH01000454">
    <property type="protein sequence ID" value="CUF93895.1"/>
    <property type="molecule type" value="Genomic_DNA"/>
</dbReference>
<sequence length="1129" mass="119963">MRRCARLLLLVLCCLANENHSNAAAAQPVQEVPCGAVTTVDLTDQTSTPAVIRIRNCDDASSSSLGTRLMVYVHASFASLDLTLVVQNSRRVAIQLLAATTTVDIRNVMFNIENVTNDADEPMATGSNVCSPENCLSLLKVHSCRSIVNMTIALHNVLHERNSTTVSLANVVANITDLVIVAMNSTKNSPQPFVYIGPVGVALQRLVVIATSLVLRAPQSRLGTVSAAIALSKIPLVIDATITISNVTIANFASLDPQMSPGIVVSTMENIDLLTNVNVSISAVTIASHVETVIVISLIQVTLAVRASFLVEHVSTVRETQFVGNQLKIVSLQDSALHQSQVMIADIQLLAGASAVASSICIVTVFSSTLDSCVAVVVRVHSTSSTTLHSLLDVTPIASIAPARIVNSALQFLDCVLVGYLSTVFRLFSGPLVVNSSFDLQNVSVLDSQFAGVVLDSLDANTNRLNVSIVHSHICGGFTLMLVSSHILEFSLVVASSTLRVVASTFFSSNAVFYAIALSSGSLTRSAVLIEDDVRLMSLPNPSSSSCTNVALWSFDFRFLDHTVMSVRFLELVGGLLCGVIECTQTIVAESSTLIVGVRPARPTITVPAVSSVNPIFMKAIVISDSSTFELHLPTNLTLENGAAKTFVAIYVDGLSVVRHSSFAITTSNGRNGNASSFAWPTRAILITNFSIAEHSSMSLSRVTLTLLNSVTTQIFSFAHIKNGTIANNSFLRTDQVQLRVATANRLVGAFISTAMLLINNGSGLEFDQLTCTSDDDVSGSSSWSGVTAVVLVSGVSLRVNSSVRICAETTVGATHNRSSITPPLLRVEDAVLIDSVLEIEDGRATALGGKPSSMITLMRCVFVGGHHALLRHATASTASSDDEIMIGAFIVLLGPTTSNKTTQGNASGRLVQVHLIKCNATLPWTTSMAAREYSLITALHDQNSVLLNHSTTVIDVFTDQLLLFGSMSLLLLIPSSSSTERNFVAGLLSIKCSWWGRHPFSEPLDPLQLALRGAIARGGIPTQTDSQFTNITVSSENAIEPLSALCVSSELFLRLGEHNLSSRSISLSHRDTSTSLPQGQSASLANSLSCSTLTSLSHNDNSSSRSLLLPNTQTIEYTNSQTSSQGLV</sequence>